<accession>A0A0L6W507</accession>
<dbReference type="SUPFAM" id="SSF54991">
    <property type="entry name" value="Anticodon-binding domain of PheRS"/>
    <property type="match status" value="1"/>
</dbReference>
<keyword evidence="6 15" id="KW-0436">Ligase</keyword>
<evidence type="ECO:0000256" key="7">
    <source>
        <dbReference type="ARBA" id="ARBA00022723"/>
    </source>
</evidence>
<dbReference type="CDD" id="cd02796">
    <property type="entry name" value="tRNA_bind_bactPheRS"/>
    <property type="match status" value="1"/>
</dbReference>
<dbReference type="Gene3D" id="3.30.56.10">
    <property type="match status" value="2"/>
</dbReference>
<evidence type="ECO:0000256" key="10">
    <source>
        <dbReference type="ARBA" id="ARBA00022842"/>
    </source>
</evidence>
<dbReference type="Gene3D" id="3.30.930.10">
    <property type="entry name" value="Bira Bifunctional Protein, Domain 2"/>
    <property type="match status" value="1"/>
</dbReference>
<dbReference type="GO" id="GO:0006432">
    <property type="term" value="P:phenylalanyl-tRNA aminoacylation"/>
    <property type="evidence" value="ECO:0007669"/>
    <property type="project" value="UniProtKB-UniRule"/>
</dbReference>
<dbReference type="EC" id="6.1.1.20" evidence="15"/>
<dbReference type="InterPro" id="IPR002547">
    <property type="entry name" value="tRNA-bd_dom"/>
</dbReference>
<dbReference type="AlphaFoldDB" id="A0A0L6W507"/>
<feature type="domain" description="TRNA-binding" evidence="17">
    <location>
        <begin position="39"/>
        <end position="154"/>
    </location>
</feature>
<proteinExistence type="inferred from homology"/>
<dbReference type="GO" id="GO:0000049">
    <property type="term" value="F:tRNA binding"/>
    <property type="evidence" value="ECO:0007669"/>
    <property type="project" value="UniProtKB-UniRule"/>
</dbReference>
<organism evidence="20 21">
    <name type="scientific">Thermincola ferriacetica</name>
    <dbReference type="NCBI Taxonomy" id="281456"/>
    <lineage>
        <taxon>Bacteria</taxon>
        <taxon>Bacillati</taxon>
        <taxon>Bacillota</taxon>
        <taxon>Clostridia</taxon>
        <taxon>Eubacteriales</taxon>
        <taxon>Thermincolaceae</taxon>
        <taxon>Thermincola</taxon>
    </lineage>
</organism>
<dbReference type="NCBIfam" id="NF045760">
    <property type="entry name" value="YtpR"/>
    <property type="match status" value="1"/>
</dbReference>
<dbReference type="PANTHER" id="PTHR10947:SF0">
    <property type="entry name" value="PHENYLALANINE--TRNA LIGASE BETA SUBUNIT"/>
    <property type="match status" value="1"/>
</dbReference>
<keyword evidence="4 15" id="KW-0963">Cytoplasm</keyword>
<evidence type="ECO:0000259" key="18">
    <source>
        <dbReference type="PROSITE" id="PS51447"/>
    </source>
</evidence>
<dbReference type="PROSITE" id="PS50886">
    <property type="entry name" value="TRBD"/>
    <property type="match status" value="1"/>
</dbReference>
<protein>
    <recommendedName>
        <fullName evidence="15">Phenylalanine--tRNA ligase beta subunit</fullName>
        <ecNumber evidence="15">6.1.1.20</ecNumber>
    </recommendedName>
    <alternativeName>
        <fullName evidence="15">Phenylalanyl-tRNA synthetase beta subunit</fullName>
        <shortName evidence="15">PheRS</shortName>
    </alternativeName>
</protein>
<evidence type="ECO:0000259" key="19">
    <source>
        <dbReference type="PROSITE" id="PS51483"/>
    </source>
</evidence>
<keyword evidence="11 16" id="KW-0694">RNA-binding</keyword>
<comment type="subcellular location">
    <subcellularLocation>
        <location evidence="1 15">Cytoplasm</location>
    </subcellularLocation>
</comment>
<evidence type="ECO:0000256" key="14">
    <source>
        <dbReference type="ARBA" id="ARBA00049255"/>
    </source>
</evidence>
<dbReference type="GO" id="GO:0140096">
    <property type="term" value="F:catalytic activity, acting on a protein"/>
    <property type="evidence" value="ECO:0007669"/>
    <property type="project" value="UniProtKB-ARBA"/>
</dbReference>
<evidence type="ECO:0000256" key="9">
    <source>
        <dbReference type="ARBA" id="ARBA00022840"/>
    </source>
</evidence>
<feature type="binding site" evidence="15">
    <location>
        <position position="467"/>
    </location>
    <ligand>
        <name>Mg(2+)</name>
        <dbReference type="ChEBI" id="CHEBI:18420"/>
        <note>shared with alpha subunit</note>
    </ligand>
</feature>
<dbReference type="InterPro" id="IPR004532">
    <property type="entry name" value="Phe-tRNA-ligase_IIc_bsu_bact"/>
</dbReference>
<dbReference type="PROSITE" id="PS51483">
    <property type="entry name" value="B5"/>
    <property type="match status" value="1"/>
</dbReference>
<comment type="caution">
    <text evidence="20">The sequence shown here is derived from an EMBL/GenBank/DDBJ whole genome shotgun (WGS) entry which is preliminary data.</text>
</comment>
<evidence type="ECO:0000256" key="16">
    <source>
        <dbReference type="PROSITE-ProRule" id="PRU00209"/>
    </source>
</evidence>
<dbReference type="CDD" id="cd00769">
    <property type="entry name" value="PheRS_beta_core"/>
    <property type="match status" value="1"/>
</dbReference>
<dbReference type="InterPro" id="IPR012340">
    <property type="entry name" value="NA-bd_OB-fold"/>
</dbReference>
<dbReference type="GO" id="GO:0009328">
    <property type="term" value="C:phenylalanine-tRNA ligase complex"/>
    <property type="evidence" value="ECO:0007669"/>
    <property type="project" value="TreeGrafter"/>
</dbReference>
<sequence>MRVSYKWLQEYVDIPVSPEELAERLTFSGVAVENIEYLGKDIEKVVTAKVEKIERHPNADKLVVCSVNCGQAENLQIVTGAPNVAEGQIVALALVGAKLPGGIKIGKSKLRGVESAGMVCSAQELGLDPKGFPPDQQEGIIILPEGTPLGEDIKKVLGLDDVILELELTPNRADCLSMVGVAREVSAVLGTDFRPPRISVPETSEKIDGLVKVVIEAPELCNRYIGRLVRNIKVAPSPEWMQQRLRAAGVRPISNIVDVTNYVMMELGQPLHAFDFDKIQEQIIIVRRAGEGEKIVTLDNQERALNSDMLVIADGCVPVAVAGVMGGLDSEITENTVNVLLESACFNGPSVRRTSRALGLRSEASLRFEKGVDPNGCLRAIDRAAQLIAEMGAGEIVAGVVDNYPCPVENLQITLRPARLNRVMGTDIPTKTMVDILNRLQLPVEAKDEVLLVTVPTFRGDIAREVDLMEEVVRLYGYNRIPTELPSGRSTQGKKTFEQGMQDKVRSILTGFGLNEIITYSFINPKAFDMLNLPAESEFRNAVVVQNPISEEQGVMRTTLLHGMLEVVARNLARKNKDLALFEMGNIFIPVAGEKLPREELTLGAVVTGNRPENWNQKAEPMDFFYLKGILETLLEELGVKETSFVPFPGHPALHPGRTAQVLLAGRPVGFIGEVHPEVMENYRLSGRVYVMELALEEIIAVSVKTKMYRSLPKYPGVERDMAVVVKEEVLAADLLAEIRQQGGPLLKNVRLFDVYQGEQIQKGYKSLAYAFLFQSNDRTLTDEEVNDLYEKIQNALQTKFGAQMRA</sequence>
<dbReference type="HAMAP" id="MF_00283">
    <property type="entry name" value="Phe_tRNA_synth_beta1"/>
    <property type="match status" value="1"/>
</dbReference>
<comment type="similarity">
    <text evidence="2 15">Belongs to the phenylalanyl-tRNA synthetase beta subunit family. Type 1 subfamily.</text>
</comment>
<feature type="domain" description="FDX-ACB" evidence="18">
    <location>
        <begin position="713"/>
        <end position="806"/>
    </location>
</feature>
<comment type="subunit">
    <text evidence="3 15">Tetramer of two alpha and two beta subunits.</text>
</comment>
<feature type="binding site" evidence="15">
    <location>
        <position position="470"/>
    </location>
    <ligand>
        <name>Mg(2+)</name>
        <dbReference type="ChEBI" id="CHEBI:18420"/>
        <note>shared with alpha subunit</note>
    </ligand>
</feature>
<keyword evidence="12 15" id="KW-0648">Protein biosynthesis</keyword>
<evidence type="ECO:0000256" key="6">
    <source>
        <dbReference type="ARBA" id="ARBA00022598"/>
    </source>
</evidence>
<dbReference type="InterPro" id="IPR045060">
    <property type="entry name" value="Phe-tRNA-ligase_IIc_bsu"/>
</dbReference>
<evidence type="ECO:0000256" key="1">
    <source>
        <dbReference type="ARBA" id="ARBA00004496"/>
    </source>
</evidence>
<evidence type="ECO:0000313" key="21">
    <source>
        <dbReference type="Proteomes" id="UP000037175"/>
    </source>
</evidence>
<dbReference type="FunFam" id="3.50.40.10:FF:000001">
    <property type="entry name" value="Phenylalanine--tRNA ligase beta subunit"/>
    <property type="match status" value="1"/>
</dbReference>
<dbReference type="NCBIfam" id="TIGR00472">
    <property type="entry name" value="pheT_bact"/>
    <property type="match status" value="1"/>
</dbReference>
<dbReference type="Gene3D" id="3.30.70.380">
    <property type="entry name" value="Ferrodoxin-fold anticodon-binding domain"/>
    <property type="match status" value="1"/>
</dbReference>
<evidence type="ECO:0000256" key="13">
    <source>
        <dbReference type="ARBA" id="ARBA00023146"/>
    </source>
</evidence>
<evidence type="ECO:0000256" key="12">
    <source>
        <dbReference type="ARBA" id="ARBA00022917"/>
    </source>
</evidence>
<dbReference type="GO" id="GO:0016740">
    <property type="term" value="F:transferase activity"/>
    <property type="evidence" value="ECO:0007669"/>
    <property type="project" value="UniProtKB-ARBA"/>
</dbReference>
<keyword evidence="21" id="KW-1185">Reference proteome</keyword>
<dbReference type="Proteomes" id="UP000037175">
    <property type="component" value="Unassembled WGS sequence"/>
</dbReference>
<evidence type="ECO:0000256" key="8">
    <source>
        <dbReference type="ARBA" id="ARBA00022741"/>
    </source>
</evidence>
<name>A0A0L6W507_9FIRM</name>
<keyword evidence="13 15" id="KW-0030">Aminoacyl-tRNA synthetase</keyword>
<dbReference type="SUPFAM" id="SSF46955">
    <property type="entry name" value="Putative DNA-binding domain"/>
    <property type="match status" value="1"/>
</dbReference>
<dbReference type="SUPFAM" id="SSF50249">
    <property type="entry name" value="Nucleic acid-binding proteins"/>
    <property type="match status" value="1"/>
</dbReference>
<dbReference type="EMBL" id="LGTE01000005">
    <property type="protein sequence ID" value="KNZ70184.1"/>
    <property type="molecule type" value="Genomic_DNA"/>
</dbReference>
<dbReference type="SMART" id="SM00873">
    <property type="entry name" value="B3_4"/>
    <property type="match status" value="1"/>
</dbReference>
<dbReference type="GO" id="GO:0000287">
    <property type="term" value="F:magnesium ion binding"/>
    <property type="evidence" value="ECO:0007669"/>
    <property type="project" value="UniProtKB-UniRule"/>
</dbReference>
<keyword evidence="10 15" id="KW-0460">Magnesium</keyword>
<dbReference type="SMART" id="SM00896">
    <property type="entry name" value="FDX-ACB"/>
    <property type="match status" value="1"/>
</dbReference>
<feature type="binding site" evidence="15">
    <location>
        <position position="461"/>
    </location>
    <ligand>
        <name>Mg(2+)</name>
        <dbReference type="ChEBI" id="CHEBI:18420"/>
        <note>shared with alpha subunit</note>
    </ligand>
</feature>
<dbReference type="FunFam" id="3.30.56.10:FF:000002">
    <property type="entry name" value="Phenylalanine--tRNA ligase beta subunit"/>
    <property type="match status" value="1"/>
</dbReference>
<evidence type="ECO:0000256" key="4">
    <source>
        <dbReference type="ARBA" id="ARBA00022490"/>
    </source>
</evidence>
<comment type="cofactor">
    <cofactor evidence="15">
        <name>Mg(2+)</name>
        <dbReference type="ChEBI" id="CHEBI:18420"/>
    </cofactor>
    <text evidence="15">Binds 2 magnesium ions per tetramer.</text>
</comment>
<dbReference type="InterPro" id="IPR005121">
    <property type="entry name" value="Fdx_antiC-bd"/>
</dbReference>
<dbReference type="Gene3D" id="3.50.40.10">
    <property type="entry name" value="Phenylalanyl-trna Synthetase, Chain B, domain 3"/>
    <property type="match status" value="1"/>
</dbReference>
<evidence type="ECO:0000256" key="2">
    <source>
        <dbReference type="ARBA" id="ARBA00008653"/>
    </source>
</evidence>
<dbReference type="InterPro" id="IPR036690">
    <property type="entry name" value="Fdx_antiC-bd_sf"/>
</dbReference>
<dbReference type="PROSITE" id="PS51447">
    <property type="entry name" value="FDX_ACB"/>
    <property type="match status" value="1"/>
</dbReference>
<dbReference type="InterPro" id="IPR033714">
    <property type="entry name" value="tRNA_bind_bactPheRS"/>
</dbReference>
<dbReference type="SUPFAM" id="SSF56037">
    <property type="entry name" value="PheT/TilS domain"/>
    <property type="match status" value="1"/>
</dbReference>
<dbReference type="Gene3D" id="2.40.50.140">
    <property type="entry name" value="Nucleic acid-binding proteins"/>
    <property type="match status" value="1"/>
</dbReference>
<feature type="domain" description="B5" evidence="19">
    <location>
        <begin position="408"/>
        <end position="483"/>
    </location>
</feature>
<reference evidence="21" key="1">
    <citation type="submission" date="2015-07" db="EMBL/GenBank/DDBJ databases">
        <title>Complete Genome of Thermincola ferriacetica strain Z-0001T.</title>
        <authorList>
            <person name="Lusk B."/>
            <person name="Badalamenti J.P."/>
            <person name="Parameswaran P."/>
            <person name="Bond D.R."/>
            <person name="Torres C.I."/>
        </authorList>
    </citation>
    <scope>NUCLEOTIDE SEQUENCE [LARGE SCALE GENOMIC DNA]</scope>
    <source>
        <strain evidence="21">Z-0001</strain>
    </source>
</reference>
<dbReference type="Pfam" id="PF03483">
    <property type="entry name" value="B3_4"/>
    <property type="match status" value="1"/>
</dbReference>
<dbReference type="FunFam" id="2.40.50.140:FF:000045">
    <property type="entry name" value="Phenylalanine--tRNA ligase beta subunit"/>
    <property type="match status" value="1"/>
</dbReference>
<dbReference type="PANTHER" id="PTHR10947">
    <property type="entry name" value="PHENYLALANYL-TRNA SYNTHETASE BETA CHAIN AND LEUCINE-RICH REPEAT-CONTAINING PROTEIN 47"/>
    <property type="match status" value="1"/>
</dbReference>
<dbReference type="InterPro" id="IPR020825">
    <property type="entry name" value="Phe-tRNA_synthase-like_B3/B4"/>
</dbReference>
<dbReference type="Pfam" id="PF03147">
    <property type="entry name" value="FDX-ACB"/>
    <property type="match status" value="1"/>
</dbReference>
<evidence type="ECO:0000256" key="11">
    <source>
        <dbReference type="ARBA" id="ARBA00022884"/>
    </source>
</evidence>
<keyword evidence="8 15" id="KW-0547">Nucleotide-binding</keyword>
<dbReference type="FunFam" id="3.30.930.10:FF:000022">
    <property type="entry name" value="Phenylalanine--tRNA ligase beta subunit"/>
    <property type="match status" value="1"/>
</dbReference>
<evidence type="ECO:0000256" key="15">
    <source>
        <dbReference type="HAMAP-Rule" id="MF_00283"/>
    </source>
</evidence>
<dbReference type="SMART" id="SM00874">
    <property type="entry name" value="B5"/>
    <property type="match status" value="1"/>
</dbReference>
<keyword evidence="7 15" id="KW-0479">Metal-binding</keyword>
<evidence type="ECO:0000256" key="3">
    <source>
        <dbReference type="ARBA" id="ARBA00011209"/>
    </source>
</evidence>
<dbReference type="GO" id="GO:0005524">
    <property type="term" value="F:ATP binding"/>
    <property type="evidence" value="ECO:0007669"/>
    <property type="project" value="UniProtKB-UniRule"/>
</dbReference>
<keyword evidence="9 15" id="KW-0067">ATP-binding</keyword>
<dbReference type="Pfam" id="PF17759">
    <property type="entry name" value="tRNA_synthFbeta"/>
    <property type="match status" value="1"/>
</dbReference>
<feature type="binding site" evidence="15">
    <location>
        <position position="471"/>
    </location>
    <ligand>
        <name>Mg(2+)</name>
        <dbReference type="ChEBI" id="CHEBI:18420"/>
        <note>shared with alpha subunit</note>
    </ligand>
</feature>
<gene>
    <name evidence="15" type="primary">pheT</name>
    <name evidence="20" type="ORF">Tfer_1055</name>
</gene>
<dbReference type="InterPro" id="IPR005146">
    <property type="entry name" value="B3/B4_tRNA-bd"/>
</dbReference>
<evidence type="ECO:0000259" key="17">
    <source>
        <dbReference type="PROSITE" id="PS50886"/>
    </source>
</evidence>
<dbReference type="PATRIC" id="fig|281456.6.peg.1125"/>
<dbReference type="InterPro" id="IPR009061">
    <property type="entry name" value="DNA-bd_dom_put_sf"/>
</dbReference>
<dbReference type="Pfam" id="PF01588">
    <property type="entry name" value="tRNA_bind"/>
    <property type="match status" value="1"/>
</dbReference>
<dbReference type="InterPro" id="IPR041616">
    <property type="entry name" value="PheRS_beta_core"/>
</dbReference>
<dbReference type="InterPro" id="IPR005147">
    <property type="entry name" value="tRNA_synthase_B5-dom"/>
</dbReference>
<dbReference type="Pfam" id="PF03484">
    <property type="entry name" value="B5"/>
    <property type="match status" value="1"/>
</dbReference>
<dbReference type="InterPro" id="IPR045864">
    <property type="entry name" value="aa-tRNA-synth_II/BPL/LPL"/>
</dbReference>
<evidence type="ECO:0000313" key="20">
    <source>
        <dbReference type="EMBL" id="KNZ70184.1"/>
    </source>
</evidence>
<comment type="catalytic activity">
    <reaction evidence="14 15">
        <text>tRNA(Phe) + L-phenylalanine + ATP = L-phenylalanyl-tRNA(Phe) + AMP + diphosphate + H(+)</text>
        <dbReference type="Rhea" id="RHEA:19413"/>
        <dbReference type="Rhea" id="RHEA-COMP:9668"/>
        <dbReference type="Rhea" id="RHEA-COMP:9699"/>
        <dbReference type="ChEBI" id="CHEBI:15378"/>
        <dbReference type="ChEBI" id="CHEBI:30616"/>
        <dbReference type="ChEBI" id="CHEBI:33019"/>
        <dbReference type="ChEBI" id="CHEBI:58095"/>
        <dbReference type="ChEBI" id="CHEBI:78442"/>
        <dbReference type="ChEBI" id="CHEBI:78531"/>
        <dbReference type="ChEBI" id="CHEBI:456215"/>
        <dbReference type="EC" id="6.1.1.20"/>
    </reaction>
</comment>
<dbReference type="RefSeq" id="WP_052217171.1">
    <property type="nucleotide sequence ID" value="NZ_LGTE01000005.1"/>
</dbReference>
<evidence type="ECO:0000256" key="5">
    <source>
        <dbReference type="ARBA" id="ARBA00022555"/>
    </source>
</evidence>
<dbReference type="FunFam" id="3.30.70.380:FF:000001">
    <property type="entry name" value="Phenylalanine--tRNA ligase beta subunit"/>
    <property type="match status" value="1"/>
</dbReference>
<dbReference type="SUPFAM" id="SSF55681">
    <property type="entry name" value="Class II aaRS and biotin synthetases"/>
    <property type="match status" value="1"/>
</dbReference>
<keyword evidence="5 16" id="KW-0820">tRNA-binding</keyword>
<dbReference type="GO" id="GO:0004826">
    <property type="term" value="F:phenylalanine-tRNA ligase activity"/>
    <property type="evidence" value="ECO:0007669"/>
    <property type="project" value="UniProtKB-UniRule"/>
</dbReference>